<dbReference type="Proteomes" id="UP001596504">
    <property type="component" value="Unassembled WGS sequence"/>
</dbReference>
<accession>A0ABW2LR34</accession>
<feature type="compositionally biased region" description="Acidic residues" evidence="1">
    <location>
        <begin position="87"/>
        <end position="114"/>
    </location>
</feature>
<evidence type="ECO:0000313" key="2">
    <source>
        <dbReference type="EMBL" id="MFC7345031.1"/>
    </source>
</evidence>
<evidence type="ECO:0000313" key="3">
    <source>
        <dbReference type="Proteomes" id="UP001596504"/>
    </source>
</evidence>
<protein>
    <submittedName>
        <fullName evidence="2">ATPase</fullName>
    </submittedName>
</protein>
<dbReference type="EMBL" id="JBHTCJ010000025">
    <property type="protein sequence ID" value="MFC7345031.1"/>
    <property type="molecule type" value="Genomic_DNA"/>
</dbReference>
<proteinExistence type="predicted"/>
<dbReference type="RefSeq" id="WP_380673385.1">
    <property type="nucleotide sequence ID" value="NZ_JBHTCJ010000025.1"/>
</dbReference>
<gene>
    <name evidence="2" type="ORF">ACFQRI_26770</name>
</gene>
<reference evidence="3" key="1">
    <citation type="journal article" date="2019" name="Int. J. Syst. Evol. Microbiol.">
        <title>The Global Catalogue of Microorganisms (GCM) 10K type strain sequencing project: providing services to taxonomists for standard genome sequencing and annotation.</title>
        <authorList>
            <consortium name="The Broad Institute Genomics Platform"/>
            <consortium name="The Broad Institute Genome Sequencing Center for Infectious Disease"/>
            <person name="Wu L."/>
            <person name="Ma J."/>
        </authorList>
    </citation>
    <scope>NUCLEOTIDE SEQUENCE [LARGE SCALE GENOMIC DNA]</scope>
    <source>
        <strain evidence="3">WLHS5</strain>
    </source>
</reference>
<feature type="compositionally biased region" description="Basic and acidic residues" evidence="1">
    <location>
        <begin position="52"/>
        <end position="86"/>
    </location>
</feature>
<comment type="caution">
    <text evidence="2">The sequence shown here is derived from an EMBL/GenBank/DDBJ whole genome shotgun (WGS) entry which is preliminary data.</text>
</comment>
<evidence type="ECO:0000256" key="1">
    <source>
        <dbReference type="SAM" id="MobiDB-lite"/>
    </source>
</evidence>
<organism evidence="2 3">
    <name type="scientific">Saccharopolyspora griseoalba</name>
    <dbReference type="NCBI Taxonomy" id="1431848"/>
    <lineage>
        <taxon>Bacteria</taxon>
        <taxon>Bacillati</taxon>
        <taxon>Actinomycetota</taxon>
        <taxon>Actinomycetes</taxon>
        <taxon>Pseudonocardiales</taxon>
        <taxon>Pseudonocardiaceae</taxon>
        <taxon>Saccharopolyspora</taxon>
    </lineage>
</organism>
<sequence>MGLGGTGVALANDPDPASSGRPGAQPVPERVGSPIVPGRPDVACVDDGPGGVDDRFDGVRDDADDRRDDDPAGADDRFDDRNGVDDDRIDDCDAGVEADDRVDADDDADDGQDD</sequence>
<feature type="region of interest" description="Disordered" evidence="1">
    <location>
        <begin position="1"/>
        <end position="114"/>
    </location>
</feature>
<name>A0ABW2LR34_9PSEU</name>
<keyword evidence="3" id="KW-1185">Reference proteome</keyword>